<dbReference type="PRINTS" id="PR00035">
    <property type="entry name" value="HTHGNTR"/>
</dbReference>
<comment type="caution">
    <text evidence="5">The sequence shown here is derived from an EMBL/GenBank/DDBJ whole genome shotgun (WGS) entry which is preliminary data.</text>
</comment>
<dbReference type="RefSeq" id="WP_192790725.1">
    <property type="nucleotide sequence ID" value="NZ_JADBEK010000001.1"/>
</dbReference>
<name>A0ABR9MDC9_9ACTN</name>
<dbReference type="SMART" id="SM00345">
    <property type="entry name" value="HTH_GNTR"/>
    <property type="match status" value="2"/>
</dbReference>
<dbReference type="EMBL" id="JADBEK010000001">
    <property type="protein sequence ID" value="MBE1590929.1"/>
    <property type="molecule type" value="Genomic_DNA"/>
</dbReference>
<dbReference type="PANTHER" id="PTHR44846:SF1">
    <property type="entry name" value="MANNOSYL-D-GLYCERATE TRANSPORT_METABOLISM SYSTEM REPRESSOR MNGR-RELATED"/>
    <property type="match status" value="1"/>
</dbReference>
<keyword evidence="6" id="KW-1185">Reference proteome</keyword>
<dbReference type="Gene3D" id="1.10.10.10">
    <property type="entry name" value="Winged helix-like DNA-binding domain superfamily/Winged helix DNA-binding domain"/>
    <property type="match status" value="2"/>
</dbReference>
<dbReference type="SUPFAM" id="SSF46785">
    <property type="entry name" value="Winged helix' DNA-binding domain"/>
    <property type="match status" value="2"/>
</dbReference>
<protein>
    <submittedName>
        <fullName evidence="5">DNA-binding GntR family transcriptional regulator</fullName>
    </submittedName>
</protein>
<evidence type="ECO:0000256" key="3">
    <source>
        <dbReference type="ARBA" id="ARBA00023163"/>
    </source>
</evidence>
<dbReference type="InterPro" id="IPR036390">
    <property type="entry name" value="WH_DNA-bd_sf"/>
</dbReference>
<dbReference type="InterPro" id="IPR036388">
    <property type="entry name" value="WH-like_DNA-bd_sf"/>
</dbReference>
<dbReference type="CDD" id="cd07377">
    <property type="entry name" value="WHTH_GntR"/>
    <property type="match status" value="2"/>
</dbReference>
<dbReference type="PANTHER" id="PTHR44846">
    <property type="entry name" value="MANNOSYL-D-GLYCERATE TRANSPORT/METABOLISM SYSTEM REPRESSOR MNGR-RELATED"/>
    <property type="match status" value="1"/>
</dbReference>
<evidence type="ECO:0000256" key="2">
    <source>
        <dbReference type="ARBA" id="ARBA00023125"/>
    </source>
</evidence>
<feature type="domain" description="HTH gntR-type" evidence="4">
    <location>
        <begin position="85"/>
        <end position="153"/>
    </location>
</feature>
<organism evidence="5 6">
    <name type="scientific">Nonomuraea angiospora</name>
    <dbReference type="NCBI Taxonomy" id="46172"/>
    <lineage>
        <taxon>Bacteria</taxon>
        <taxon>Bacillati</taxon>
        <taxon>Actinomycetota</taxon>
        <taxon>Actinomycetes</taxon>
        <taxon>Streptosporangiales</taxon>
        <taxon>Streptosporangiaceae</taxon>
        <taxon>Nonomuraea</taxon>
    </lineage>
</organism>
<dbReference type="Proteomes" id="UP000633509">
    <property type="component" value="Unassembled WGS sequence"/>
</dbReference>
<feature type="domain" description="HTH gntR-type" evidence="4">
    <location>
        <begin position="8"/>
        <end position="76"/>
    </location>
</feature>
<evidence type="ECO:0000313" key="6">
    <source>
        <dbReference type="Proteomes" id="UP000633509"/>
    </source>
</evidence>
<proteinExistence type="predicted"/>
<evidence type="ECO:0000313" key="5">
    <source>
        <dbReference type="EMBL" id="MBE1590929.1"/>
    </source>
</evidence>
<dbReference type="Pfam" id="PF00392">
    <property type="entry name" value="GntR"/>
    <property type="match status" value="2"/>
</dbReference>
<dbReference type="InterPro" id="IPR050679">
    <property type="entry name" value="Bact_HTH_transcr_reg"/>
</dbReference>
<dbReference type="GO" id="GO:0003677">
    <property type="term" value="F:DNA binding"/>
    <property type="evidence" value="ECO:0007669"/>
    <property type="project" value="UniProtKB-KW"/>
</dbReference>
<keyword evidence="2 5" id="KW-0238">DNA-binding</keyword>
<keyword evidence="3" id="KW-0804">Transcription</keyword>
<dbReference type="InterPro" id="IPR000524">
    <property type="entry name" value="Tscrpt_reg_HTH_GntR"/>
</dbReference>
<sequence length="160" mass="17581">MLNPRGPVPLYNQLADVLRKRIDDGALQPGALVPSEADLVSEFGVARITARRAIRELRDAGIIYTIRGEGSYVGPESASRQARSGWRFQTIADDLAAKVRAGDFEQDVPLPSETQLAQQYDVAKGTVRRALTLLRDQRLVYTVPGRGTYPTPPDPKRGLP</sequence>
<evidence type="ECO:0000259" key="4">
    <source>
        <dbReference type="PROSITE" id="PS50949"/>
    </source>
</evidence>
<reference evidence="5 6" key="1">
    <citation type="submission" date="2020-10" db="EMBL/GenBank/DDBJ databases">
        <title>Sequencing the genomes of 1000 actinobacteria strains.</title>
        <authorList>
            <person name="Klenk H.-P."/>
        </authorList>
    </citation>
    <scope>NUCLEOTIDE SEQUENCE [LARGE SCALE GENOMIC DNA]</scope>
    <source>
        <strain evidence="5 6">DSM 43173</strain>
    </source>
</reference>
<dbReference type="PROSITE" id="PS50949">
    <property type="entry name" value="HTH_GNTR"/>
    <property type="match status" value="2"/>
</dbReference>
<keyword evidence="1" id="KW-0805">Transcription regulation</keyword>
<gene>
    <name evidence="5" type="ORF">H4W80_009187</name>
</gene>
<accession>A0ABR9MDC9</accession>
<evidence type="ECO:0000256" key="1">
    <source>
        <dbReference type="ARBA" id="ARBA00023015"/>
    </source>
</evidence>